<keyword evidence="2" id="KW-1133">Transmembrane helix</keyword>
<feature type="compositionally biased region" description="Basic and acidic residues" evidence="1">
    <location>
        <begin position="26"/>
        <end position="39"/>
    </location>
</feature>
<evidence type="ECO:0000256" key="1">
    <source>
        <dbReference type="SAM" id="MobiDB-lite"/>
    </source>
</evidence>
<dbReference type="KEGG" id="arev:RVR_4443"/>
<feature type="region of interest" description="Disordered" evidence="1">
    <location>
        <begin position="147"/>
        <end position="167"/>
    </location>
</feature>
<reference evidence="3 4" key="4">
    <citation type="journal article" date="2020" name="Sci. Rep.">
        <title>beta-carboline chemical signals induce reveromycin production through a LuxR family regulator in Streptomyces sp. SN-593.</title>
        <authorList>
            <person name="Panthee S."/>
            <person name="Kito N."/>
            <person name="Hayashi T."/>
            <person name="Shimizu T."/>
            <person name="Ishikawa J."/>
            <person name="Hamamoto H."/>
            <person name="Osada H."/>
            <person name="Takahashi S."/>
        </authorList>
    </citation>
    <scope>NUCLEOTIDE SEQUENCE [LARGE SCALE GENOMIC DNA]</scope>
    <source>
        <strain evidence="3 4">SN-593</strain>
    </source>
</reference>
<name>A0A7U3UT80_9ACTN</name>
<dbReference type="EMBL" id="AP018365">
    <property type="protein sequence ID" value="BBA98309.1"/>
    <property type="molecule type" value="Genomic_DNA"/>
</dbReference>
<feature type="transmembrane region" description="Helical" evidence="2">
    <location>
        <begin position="268"/>
        <end position="290"/>
    </location>
</feature>
<keyword evidence="2" id="KW-0472">Membrane</keyword>
<keyword evidence="4" id="KW-1185">Reference proteome</keyword>
<dbReference type="Proteomes" id="UP000595703">
    <property type="component" value="Chromosome"/>
</dbReference>
<sequence length="297" mass="32914">MTDVDRTPTDDTEETEDDTPAPAPFRVRDVFAFRRRSEPEPVEDAEPEVPPMPAAPPTVPAQPGHGGGRLPAWWEPKKDIPATPAPGGIKWINGVPHHVPAPKPKECEHPNPHAVHARPTGKLVAYWCEDCETQLDVPEDYDELSDLEDQDADDDGDEDGEVPASIRRRWSLRGSGKKTYTRPTYGPSTPEAKQSLVGWWTGRSAQSRWLLYNGVALGAGFALGVPQFFTDEVAYLVATYDSWTAFYVVVWYGVALGIWMWDFRTRNWLPPFALAARIPLISMVVGALLYGTPSLPA</sequence>
<feature type="region of interest" description="Disordered" evidence="1">
    <location>
        <begin position="1"/>
        <end position="74"/>
    </location>
</feature>
<feature type="compositionally biased region" description="Pro residues" evidence="1">
    <location>
        <begin position="48"/>
        <end position="60"/>
    </location>
</feature>
<organism evidence="3 4">
    <name type="scientific">Actinacidiphila reveromycinica</name>
    <dbReference type="NCBI Taxonomy" id="659352"/>
    <lineage>
        <taxon>Bacteria</taxon>
        <taxon>Bacillati</taxon>
        <taxon>Actinomycetota</taxon>
        <taxon>Actinomycetes</taxon>
        <taxon>Kitasatosporales</taxon>
        <taxon>Streptomycetaceae</taxon>
        <taxon>Actinacidiphila</taxon>
    </lineage>
</organism>
<accession>A0A7U3UT80</accession>
<keyword evidence="2" id="KW-0812">Transmembrane</keyword>
<reference evidence="3 4" key="3">
    <citation type="journal article" date="2011" name="Nat. Chem. Biol.">
        <title>Reveromycin A biosynthesis uses RevG and RevJ for stereospecific spiroacetal formation.</title>
        <authorList>
            <person name="Takahashi S."/>
            <person name="Toyoda A."/>
            <person name="Sekiyama Y."/>
            <person name="Takagi H."/>
            <person name="Nogawa T."/>
            <person name="Uramoto M."/>
            <person name="Suzuki R."/>
            <person name="Koshino H."/>
            <person name="Kumano T."/>
            <person name="Panthee S."/>
            <person name="Dairi T."/>
            <person name="Ishikawa J."/>
            <person name="Ikeda H."/>
            <person name="Sakaki Y."/>
            <person name="Osada H."/>
        </authorList>
    </citation>
    <scope>NUCLEOTIDE SEQUENCE [LARGE SCALE GENOMIC DNA]</scope>
    <source>
        <strain evidence="3 4">SN-593</strain>
    </source>
</reference>
<proteinExistence type="predicted"/>
<feature type="transmembrane region" description="Helical" evidence="2">
    <location>
        <begin position="242"/>
        <end position="261"/>
    </location>
</feature>
<feature type="compositionally biased region" description="Acidic residues" evidence="1">
    <location>
        <begin position="147"/>
        <end position="161"/>
    </location>
</feature>
<reference evidence="3 4" key="1">
    <citation type="journal article" date="2010" name="J. Bacteriol.">
        <title>Biochemical characterization of a novel indole prenyltransferase from Streptomyces sp. SN-593.</title>
        <authorList>
            <person name="Takahashi S."/>
            <person name="Takagi H."/>
            <person name="Toyoda A."/>
            <person name="Uramoto M."/>
            <person name="Nogawa T."/>
            <person name="Ueki M."/>
            <person name="Sakaki Y."/>
            <person name="Osada H."/>
        </authorList>
    </citation>
    <scope>NUCLEOTIDE SEQUENCE [LARGE SCALE GENOMIC DNA]</scope>
    <source>
        <strain evidence="3 4">SN-593</strain>
    </source>
</reference>
<evidence type="ECO:0000313" key="3">
    <source>
        <dbReference type="EMBL" id="BBA98309.1"/>
    </source>
</evidence>
<reference evidence="3 4" key="2">
    <citation type="journal article" date="2011" name="J. Antibiot.">
        <title>Furaquinocins I and J: novel polyketide isoprenoid hybrid compounds from Streptomyces reveromyceticus SN-593.</title>
        <authorList>
            <person name="Panthee S."/>
            <person name="Takahashi S."/>
            <person name="Takagi H."/>
            <person name="Nogawa T."/>
            <person name="Oowada E."/>
            <person name="Uramoto M."/>
            <person name="Osada H."/>
        </authorList>
    </citation>
    <scope>NUCLEOTIDE SEQUENCE [LARGE SCALE GENOMIC DNA]</scope>
    <source>
        <strain evidence="3 4">SN-593</strain>
    </source>
</reference>
<dbReference type="AlphaFoldDB" id="A0A7U3UT80"/>
<feature type="compositionally biased region" description="Acidic residues" evidence="1">
    <location>
        <begin position="10"/>
        <end position="19"/>
    </location>
</feature>
<gene>
    <name evidence="3" type="ORF">RVR_4443</name>
</gene>
<protein>
    <submittedName>
        <fullName evidence="3">Uncharacterized protein</fullName>
    </submittedName>
</protein>
<feature type="transmembrane region" description="Helical" evidence="2">
    <location>
        <begin position="209"/>
        <end position="230"/>
    </location>
</feature>
<evidence type="ECO:0000313" key="4">
    <source>
        <dbReference type="Proteomes" id="UP000595703"/>
    </source>
</evidence>
<evidence type="ECO:0000256" key="2">
    <source>
        <dbReference type="SAM" id="Phobius"/>
    </source>
</evidence>